<proteinExistence type="predicted"/>
<feature type="non-terminal residue" evidence="1">
    <location>
        <position position="63"/>
    </location>
</feature>
<evidence type="ECO:0000313" key="1">
    <source>
        <dbReference type="EMBL" id="CEK97108.1"/>
    </source>
</evidence>
<dbReference type="AlphaFoldDB" id="A0A0B7BVS3"/>
<name>A0A0B7BVS3_9EUPU</name>
<protein>
    <submittedName>
        <fullName evidence="1">Uncharacterized protein</fullName>
    </submittedName>
</protein>
<sequence length="63" mass="7236">MRFSTDISAVITNAVREAGRIDKFENIVKSAYISRLEEIGVTVGTVTHEHFDKDLRHLINQHR</sequence>
<organism evidence="1">
    <name type="scientific">Arion vulgaris</name>
    <dbReference type="NCBI Taxonomy" id="1028688"/>
    <lineage>
        <taxon>Eukaryota</taxon>
        <taxon>Metazoa</taxon>
        <taxon>Spiralia</taxon>
        <taxon>Lophotrochozoa</taxon>
        <taxon>Mollusca</taxon>
        <taxon>Gastropoda</taxon>
        <taxon>Heterobranchia</taxon>
        <taxon>Euthyneura</taxon>
        <taxon>Panpulmonata</taxon>
        <taxon>Eupulmonata</taxon>
        <taxon>Stylommatophora</taxon>
        <taxon>Helicina</taxon>
        <taxon>Arionoidea</taxon>
        <taxon>Arionidae</taxon>
        <taxon>Arion</taxon>
    </lineage>
</organism>
<reference evidence="1" key="1">
    <citation type="submission" date="2014-12" db="EMBL/GenBank/DDBJ databases">
        <title>Insight into the proteome of Arion vulgaris.</title>
        <authorList>
            <person name="Aradska J."/>
            <person name="Bulat T."/>
            <person name="Smidak R."/>
            <person name="Sarate P."/>
            <person name="Gangsoo J."/>
            <person name="Sialana F."/>
            <person name="Bilban M."/>
            <person name="Lubec G."/>
        </authorList>
    </citation>
    <scope>NUCLEOTIDE SEQUENCE</scope>
    <source>
        <tissue evidence="1">Skin</tissue>
    </source>
</reference>
<dbReference type="EMBL" id="HACG01050243">
    <property type="protein sequence ID" value="CEK97108.1"/>
    <property type="molecule type" value="Transcribed_RNA"/>
</dbReference>
<accession>A0A0B7BVS3</accession>
<gene>
    <name evidence="1" type="primary">ORF214664</name>
</gene>